<evidence type="ECO:0000256" key="3">
    <source>
        <dbReference type="SAM" id="SignalP"/>
    </source>
</evidence>
<dbReference type="InterPro" id="IPR006311">
    <property type="entry name" value="TAT_signal"/>
</dbReference>
<evidence type="ECO:0008006" key="6">
    <source>
        <dbReference type="Google" id="ProtNLM"/>
    </source>
</evidence>
<comment type="caution">
    <text evidence="4">The sequence shown here is derived from an EMBL/GenBank/DDBJ whole genome shotgun (WGS) entry which is preliminary data.</text>
</comment>
<keyword evidence="2" id="KW-1133">Transmembrane helix</keyword>
<evidence type="ECO:0000313" key="4">
    <source>
        <dbReference type="EMBL" id="MBB3159035.1"/>
    </source>
</evidence>
<feature type="transmembrane region" description="Helical" evidence="2">
    <location>
        <begin position="473"/>
        <end position="494"/>
    </location>
</feature>
<evidence type="ECO:0000256" key="2">
    <source>
        <dbReference type="SAM" id="Phobius"/>
    </source>
</evidence>
<feature type="chain" id="PRO_5031121628" description="TQXA domain-containing protein" evidence="3">
    <location>
        <begin position="34"/>
        <end position="502"/>
    </location>
</feature>
<keyword evidence="2" id="KW-0812">Transmembrane</keyword>
<dbReference type="RefSeq" id="WP_183420437.1">
    <property type="nucleotide sequence ID" value="NZ_JACHXY010000003.1"/>
</dbReference>
<evidence type="ECO:0000313" key="5">
    <source>
        <dbReference type="Proteomes" id="UP000543579"/>
    </source>
</evidence>
<dbReference type="PROSITE" id="PS51318">
    <property type="entry name" value="TAT"/>
    <property type="match status" value="1"/>
</dbReference>
<accession>A0A7W5CJU6</accession>
<keyword evidence="3" id="KW-0732">Signal</keyword>
<protein>
    <recommendedName>
        <fullName evidence="6">TQXA domain-containing protein</fullName>
    </recommendedName>
</protein>
<feature type="region of interest" description="Disordered" evidence="1">
    <location>
        <begin position="423"/>
        <end position="458"/>
    </location>
</feature>
<sequence>MHHPPPSHRRTLAALAVIAALLGGLGVAPAAHAADRGTGFGTWAPLSRTGWHGSMRVGDVHTYCIHPGLPVATDPTTDRGVSSDVNGLSPQQLVSINHLVSTYGQTDDPVQAAGVGWAVKAIVDRDTTLHSWGYTGDSFPEAIDYIMRRASPENSAAVQERAVHYLAEAESIAVPRVGGALALTTRDDDPTRGTVTADVDPSATGSLHLENAVFADTGRGDRADVRPGQSYDIIAPASSSDGGRPYTVRATGSFSVRSAAIHYYSTPGQQESAGPAGPTTFTLSAQDATPRLVRFSPRIETTARIEDGRFIDRVTVSTADGVWPRHADGSFVVIAATADVYRTGAFPAESAEIPSNIDPVMRLDLRTDPSTGPGAYEVASEHLPGPGVYTAVWRVDRADQDADALAHLPADYLWQERFATPAQTEQLAPTPPPSDPTPSATPPSAVTTPPAPAPSASAAPAALASTGMSAASLGGAGGAAAAVIGIGVIAWTVARRRSTPKI</sequence>
<dbReference type="EMBL" id="JACHXY010000003">
    <property type="protein sequence ID" value="MBB3159035.1"/>
    <property type="molecule type" value="Genomic_DNA"/>
</dbReference>
<feature type="signal peptide" evidence="3">
    <location>
        <begin position="1"/>
        <end position="33"/>
    </location>
</feature>
<name>A0A7W5CJU6_9MICO</name>
<feature type="compositionally biased region" description="Low complexity" evidence="1">
    <location>
        <begin position="442"/>
        <end position="458"/>
    </location>
</feature>
<proteinExistence type="predicted"/>
<evidence type="ECO:0000256" key="1">
    <source>
        <dbReference type="SAM" id="MobiDB-lite"/>
    </source>
</evidence>
<organism evidence="4 5">
    <name type="scientific">Microbacterium proteolyticum</name>
    <dbReference type="NCBI Taxonomy" id="1572644"/>
    <lineage>
        <taxon>Bacteria</taxon>
        <taxon>Bacillati</taxon>
        <taxon>Actinomycetota</taxon>
        <taxon>Actinomycetes</taxon>
        <taxon>Micrococcales</taxon>
        <taxon>Microbacteriaceae</taxon>
        <taxon>Microbacterium</taxon>
    </lineage>
</organism>
<reference evidence="4 5" key="1">
    <citation type="submission" date="2020-08" db="EMBL/GenBank/DDBJ databases">
        <title>Genomic Encyclopedia of Type Strains, Phase III (KMG-III): the genomes of soil and plant-associated and newly described type strains.</title>
        <authorList>
            <person name="Whitman W."/>
        </authorList>
    </citation>
    <scope>NUCLEOTIDE SEQUENCE [LARGE SCALE GENOMIC DNA]</scope>
    <source>
        <strain evidence="4 5">CECT 8356</strain>
    </source>
</reference>
<dbReference type="Proteomes" id="UP000543579">
    <property type="component" value="Unassembled WGS sequence"/>
</dbReference>
<keyword evidence="2" id="KW-0472">Membrane</keyword>
<dbReference type="AlphaFoldDB" id="A0A7W5CJU6"/>
<feature type="compositionally biased region" description="Pro residues" evidence="1">
    <location>
        <begin position="429"/>
        <end position="441"/>
    </location>
</feature>
<gene>
    <name evidence="4" type="ORF">FHS07_002753</name>
</gene>